<gene>
    <name evidence="1" type="ORF">BXYJ_LOCUS3981</name>
</gene>
<evidence type="ECO:0000313" key="5">
    <source>
        <dbReference type="WBParaSite" id="BXY_0282400.1"/>
    </source>
</evidence>
<reference evidence="5" key="1">
    <citation type="submission" date="2016-11" db="UniProtKB">
        <authorList>
            <consortium name="WormBaseParasite"/>
        </authorList>
    </citation>
    <scope>IDENTIFICATION</scope>
</reference>
<evidence type="ECO:0000313" key="1">
    <source>
        <dbReference type="EMBL" id="CAD5215341.1"/>
    </source>
</evidence>
<dbReference type="Proteomes" id="UP000582659">
    <property type="component" value="Unassembled WGS sequence"/>
</dbReference>
<dbReference type="AlphaFoldDB" id="A0A1I7RQ33"/>
<name>A0A1I7RQ33_BURXY</name>
<dbReference type="WBParaSite" id="BXY_0282400.1">
    <property type="protein sequence ID" value="BXY_0282400.1"/>
    <property type="gene ID" value="BXY_0282400"/>
</dbReference>
<sequence>MDFSEVLGLINSVLESNTQNGSKVSDIERVFNDVTSELSLIQKESREDKGRREITVDEKILHRFNEVINQLNDNRTSGQKESEVKECQKLTTLYEIEAELGRKIEGINAVF</sequence>
<proteinExistence type="predicted"/>
<protein>
    <submittedName>
        <fullName evidence="1">(pine wood nematode) hypothetical protein</fullName>
    </submittedName>
</protein>
<accession>A0A1I7RQ33</accession>
<organism evidence="3 5">
    <name type="scientific">Bursaphelenchus xylophilus</name>
    <name type="common">Pinewood nematode worm</name>
    <name type="synonym">Aphelenchoides xylophilus</name>
    <dbReference type="NCBI Taxonomy" id="6326"/>
    <lineage>
        <taxon>Eukaryota</taxon>
        <taxon>Metazoa</taxon>
        <taxon>Ecdysozoa</taxon>
        <taxon>Nematoda</taxon>
        <taxon>Chromadorea</taxon>
        <taxon>Rhabditida</taxon>
        <taxon>Tylenchina</taxon>
        <taxon>Tylenchomorpha</taxon>
        <taxon>Aphelenchoidea</taxon>
        <taxon>Aphelenchoididae</taxon>
        <taxon>Bursaphelenchus</taxon>
    </lineage>
</organism>
<dbReference type="EMBL" id="CAJFDI010000002">
    <property type="protein sequence ID" value="CAD5215341.1"/>
    <property type="molecule type" value="Genomic_DNA"/>
</dbReference>
<dbReference type="Proteomes" id="UP000095284">
    <property type="component" value="Unplaced"/>
</dbReference>
<dbReference type="EMBL" id="CAJFCV020000002">
    <property type="protein sequence ID" value="CAG9097074.1"/>
    <property type="molecule type" value="Genomic_DNA"/>
</dbReference>
<keyword evidence="4" id="KW-1185">Reference proteome</keyword>
<evidence type="ECO:0000313" key="4">
    <source>
        <dbReference type="Proteomes" id="UP000659654"/>
    </source>
</evidence>
<evidence type="ECO:0000313" key="3">
    <source>
        <dbReference type="Proteomes" id="UP000095284"/>
    </source>
</evidence>
<dbReference type="Proteomes" id="UP000659654">
    <property type="component" value="Unassembled WGS sequence"/>
</dbReference>
<evidence type="ECO:0000313" key="2">
    <source>
        <dbReference type="EMBL" id="CAG9097074.1"/>
    </source>
</evidence>
<reference evidence="2" key="2">
    <citation type="submission" date="2020-08" db="EMBL/GenBank/DDBJ databases">
        <authorList>
            <person name="Kikuchi T."/>
        </authorList>
    </citation>
    <scope>NUCLEOTIDE SEQUENCE</scope>
    <source>
        <strain evidence="1">Ka4C1</strain>
    </source>
</reference>